<proteinExistence type="predicted"/>
<evidence type="ECO:0000313" key="3">
    <source>
        <dbReference type="Proteomes" id="UP000008311"/>
    </source>
</evidence>
<name>B9T4E8_RICCO</name>
<protein>
    <submittedName>
        <fullName evidence="2">Uncharacterized protein</fullName>
    </submittedName>
</protein>
<dbReference type="AlphaFoldDB" id="B9T4E8"/>
<sequence length="53" mass="5828">MEARMNEERLKGARLAKERAPRGNVDAEMRDVPLKKEGELAIVSHVPAQGSKG</sequence>
<evidence type="ECO:0000313" key="2">
    <source>
        <dbReference type="EMBL" id="EEF29262.1"/>
    </source>
</evidence>
<gene>
    <name evidence="2" type="ORF">RCOM_0299460</name>
</gene>
<reference evidence="3" key="1">
    <citation type="journal article" date="2010" name="Nat. Biotechnol.">
        <title>Draft genome sequence of the oilseed species Ricinus communis.</title>
        <authorList>
            <person name="Chan A.P."/>
            <person name="Crabtree J."/>
            <person name="Zhao Q."/>
            <person name="Lorenzi H."/>
            <person name="Orvis J."/>
            <person name="Puiu D."/>
            <person name="Melake-Berhan A."/>
            <person name="Jones K.M."/>
            <person name="Redman J."/>
            <person name="Chen G."/>
            <person name="Cahoon E.B."/>
            <person name="Gedil M."/>
            <person name="Stanke M."/>
            <person name="Haas B.J."/>
            <person name="Wortman J.R."/>
            <person name="Fraser-Liggett C.M."/>
            <person name="Ravel J."/>
            <person name="Rabinowicz P.D."/>
        </authorList>
    </citation>
    <scope>NUCLEOTIDE SEQUENCE [LARGE SCALE GENOMIC DNA]</scope>
    <source>
        <strain evidence="3">cv. Hale</strain>
    </source>
</reference>
<feature type="region of interest" description="Disordered" evidence="1">
    <location>
        <begin position="1"/>
        <end position="31"/>
    </location>
</feature>
<organism evidence="2 3">
    <name type="scientific">Ricinus communis</name>
    <name type="common">Castor bean</name>
    <dbReference type="NCBI Taxonomy" id="3988"/>
    <lineage>
        <taxon>Eukaryota</taxon>
        <taxon>Viridiplantae</taxon>
        <taxon>Streptophyta</taxon>
        <taxon>Embryophyta</taxon>
        <taxon>Tracheophyta</taxon>
        <taxon>Spermatophyta</taxon>
        <taxon>Magnoliopsida</taxon>
        <taxon>eudicotyledons</taxon>
        <taxon>Gunneridae</taxon>
        <taxon>Pentapetalae</taxon>
        <taxon>rosids</taxon>
        <taxon>fabids</taxon>
        <taxon>Malpighiales</taxon>
        <taxon>Euphorbiaceae</taxon>
        <taxon>Acalyphoideae</taxon>
        <taxon>Acalypheae</taxon>
        <taxon>Ricinus</taxon>
    </lineage>
</organism>
<dbReference type="Proteomes" id="UP000008311">
    <property type="component" value="Unassembled WGS sequence"/>
</dbReference>
<dbReference type="EMBL" id="EQ974468">
    <property type="protein sequence ID" value="EEF29262.1"/>
    <property type="molecule type" value="Genomic_DNA"/>
</dbReference>
<evidence type="ECO:0000256" key="1">
    <source>
        <dbReference type="SAM" id="MobiDB-lite"/>
    </source>
</evidence>
<dbReference type="InParanoid" id="B9T4E8"/>
<accession>B9T4E8</accession>
<keyword evidence="3" id="KW-1185">Reference proteome</keyword>